<organism evidence="2 3">
    <name type="scientific">Pseudochelatococcus lubricantis</name>
    <dbReference type="NCBI Taxonomy" id="1538102"/>
    <lineage>
        <taxon>Bacteria</taxon>
        <taxon>Pseudomonadati</taxon>
        <taxon>Pseudomonadota</taxon>
        <taxon>Alphaproteobacteria</taxon>
        <taxon>Hyphomicrobiales</taxon>
        <taxon>Chelatococcaceae</taxon>
        <taxon>Pseudochelatococcus</taxon>
    </lineage>
</organism>
<dbReference type="Proteomes" id="UP001429580">
    <property type="component" value="Unassembled WGS sequence"/>
</dbReference>
<evidence type="ECO:0000313" key="3">
    <source>
        <dbReference type="Proteomes" id="UP001429580"/>
    </source>
</evidence>
<dbReference type="InterPro" id="IPR052894">
    <property type="entry name" value="AsmA-related"/>
</dbReference>
<keyword evidence="3" id="KW-1185">Reference proteome</keyword>
<dbReference type="PANTHER" id="PTHR30441">
    <property type="entry name" value="DUF748 DOMAIN-CONTAINING PROTEIN"/>
    <property type="match status" value="1"/>
</dbReference>
<comment type="caution">
    <text evidence="2">The sequence shown here is derived from an EMBL/GenBank/DDBJ whole genome shotgun (WGS) entry which is preliminary data.</text>
</comment>
<evidence type="ECO:0000313" key="2">
    <source>
        <dbReference type="EMBL" id="NIJ56564.1"/>
    </source>
</evidence>
<dbReference type="InterPro" id="IPR007844">
    <property type="entry name" value="AsmA"/>
</dbReference>
<protein>
    <submittedName>
        <fullName evidence="2">AsmA protein</fullName>
    </submittedName>
</protein>
<evidence type="ECO:0000259" key="1">
    <source>
        <dbReference type="Pfam" id="PF05170"/>
    </source>
</evidence>
<accession>A0ABX0UWC3</accession>
<feature type="domain" description="AsmA" evidence="1">
    <location>
        <begin position="370"/>
        <end position="548"/>
    </location>
</feature>
<name>A0ABX0UWC3_9HYPH</name>
<proteinExistence type="predicted"/>
<dbReference type="PANTHER" id="PTHR30441:SF4">
    <property type="entry name" value="PROTEIN ASMA"/>
    <property type="match status" value="1"/>
</dbReference>
<dbReference type="EMBL" id="JAASQI010000001">
    <property type="protein sequence ID" value="NIJ56564.1"/>
    <property type="molecule type" value="Genomic_DNA"/>
</dbReference>
<dbReference type="Pfam" id="PF05170">
    <property type="entry name" value="AsmA"/>
    <property type="match status" value="1"/>
</dbReference>
<reference evidence="2 3" key="1">
    <citation type="submission" date="2020-03" db="EMBL/GenBank/DDBJ databases">
        <title>Genomic Encyclopedia of Type Strains, Phase IV (KMG-IV): sequencing the most valuable type-strain genomes for metagenomic binning, comparative biology and taxonomic classification.</title>
        <authorList>
            <person name="Goeker M."/>
        </authorList>
    </citation>
    <scope>NUCLEOTIDE SEQUENCE [LARGE SCALE GENOMIC DNA]</scope>
    <source>
        <strain evidence="2 3">DSM 103870</strain>
    </source>
</reference>
<dbReference type="RefSeq" id="WP_166948141.1">
    <property type="nucleotide sequence ID" value="NZ_JAASQI010000001.1"/>
</dbReference>
<sequence length="649" mass="69073">MAIRRRYIIFALVALVLIAAGSFHWPVTHLPLTQQLVGRIGEATGLAIRVERASLRLLPTPRIKMSRVSLDARPDAAPETALLSAREVRVGLGLLPLLLGRAEPVSITLVNPNIRWFGPEQPRQLWTLARRHLTALIEARNMEGEPAPGDTTIPHHVQVLAQSLPGRLVISEGAVLYRNGNRRLLHRLNATVDWPSTGRPLDLAASALWRGEPVDLRIEKLRPASLAAGFDSPLALRLSARPATFSFIGRISADEVPELSGDMSFRTSSLRQTAAWLRTPLAFADAVGPVTLKGGVSLSGQGLSVPDARIDAGGGVLEGALSARIADNGRMRVSATLDAATLDFNRFLAADRRIGPARPPGGVSEWSRAPLVRRPGEADFPRNDLDIRLSVARAAIGPLLLSDVAAGILTSGGRLEIALNQAKLDDGLVRGRLQLLPEQDDLSAQLTGTIDGVDARKTLRSLTSAPLISGRAGGQVTLRGNGNSLNAIMRNLAGVVSARITDGELSAVDLNNVVERMEQRPLATALDWRGGRTPFDTIDATLKIERGSGELEGELRAGNGLYGVMSGVIDIAHRTLALRALAMTSEPNADAAGSQGSDGESPAAFPIEIEGSWDYPVVTPDIRSLIERSSAAVPLAPAHTPASSRPDAP</sequence>
<gene>
    <name evidence="2" type="ORF">FHS82_000377</name>
</gene>